<sequence>MKISKIYIPILIAVSICIGVVLGAYIFSNTTYLPSKNANRHKLNRLIDLIDNEFVDDVNTDSIVDIAVNDILSKLDPHSFYISPAEKERLATNMNGEFVGIGITYYMLNDTLAVINTIAGGPSEKAGIKSGDRILLADEKKIYGEKLPNDSLLAMLRGPLDSNIKLRVFRKSTNKIFDCRFKRKNVPVKSVDAAFMLNKNTAYVKINRFAANTHLEFDAKVKEIQKQNPENIIIDLRNNTGGYVEVAEKIIDKFLPENQVIVRLISKSEEEQVVLSSKNTPFAKNNLYILVDENTASASEIFAGAIQDNDRGQIVGRRTYGKGLVQQELSLGDGSAVRLSVSKYHTPSGRSIQKPYVLDDTDYLGDFHQRMVSKELYVYDSIKVIDSTSFKSLNGKAILQANGGIIPDVFIPLSDDFVQAELKMVMQSAFISNYIFQLIDDKRAEMSLDSYDDLVNQLENTDYYYNKVVGYLKKYPLNFNPEKYKSIIKAYITAEIISQIKGEAYFYQYISPLDDEVVQLVQLIQAKNVNKNN</sequence>
<dbReference type="InterPro" id="IPR036034">
    <property type="entry name" value="PDZ_sf"/>
</dbReference>
<dbReference type="EMBL" id="CP081495">
    <property type="protein sequence ID" value="UYW01186.1"/>
    <property type="molecule type" value="Genomic_DNA"/>
</dbReference>
<dbReference type="SUPFAM" id="SSF50156">
    <property type="entry name" value="PDZ domain-like"/>
    <property type="match status" value="1"/>
</dbReference>
<keyword evidence="2 5" id="KW-0645">Protease</keyword>
<dbReference type="InterPro" id="IPR029045">
    <property type="entry name" value="ClpP/crotonase-like_dom_sf"/>
</dbReference>
<dbReference type="CDD" id="cd07560">
    <property type="entry name" value="Peptidase_S41_CPP"/>
    <property type="match status" value="1"/>
</dbReference>
<keyword evidence="6" id="KW-0472">Membrane</keyword>
<evidence type="ECO:0000313" key="9">
    <source>
        <dbReference type="Proteomes" id="UP001163328"/>
    </source>
</evidence>
<dbReference type="Pfam" id="PF13180">
    <property type="entry name" value="PDZ_2"/>
    <property type="match status" value="1"/>
</dbReference>
<dbReference type="Gene3D" id="2.30.42.10">
    <property type="match status" value="1"/>
</dbReference>
<evidence type="ECO:0000256" key="6">
    <source>
        <dbReference type="SAM" id="Phobius"/>
    </source>
</evidence>
<comment type="similarity">
    <text evidence="1 5">Belongs to the peptidase S41A family.</text>
</comment>
<organism evidence="8 9">
    <name type="scientific">Flavobacterium agricola</name>
    <dbReference type="NCBI Taxonomy" id="2870839"/>
    <lineage>
        <taxon>Bacteria</taxon>
        <taxon>Pseudomonadati</taxon>
        <taxon>Bacteroidota</taxon>
        <taxon>Flavobacteriia</taxon>
        <taxon>Flavobacteriales</taxon>
        <taxon>Flavobacteriaceae</taxon>
        <taxon>Flavobacterium</taxon>
    </lineage>
</organism>
<name>A0ABY6LYD0_9FLAO</name>
<dbReference type="SMART" id="SM00245">
    <property type="entry name" value="TSPc"/>
    <property type="match status" value="1"/>
</dbReference>
<accession>A0ABY6LYD0</accession>
<dbReference type="SUPFAM" id="SSF52096">
    <property type="entry name" value="ClpP/crotonase"/>
    <property type="match status" value="1"/>
</dbReference>
<keyword evidence="4 5" id="KW-0720">Serine protease</keyword>
<dbReference type="NCBIfam" id="TIGR00225">
    <property type="entry name" value="prc"/>
    <property type="match status" value="1"/>
</dbReference>
<dbReference type="PANTHER" id="PTHR32060">
    <property type="entry name" value="TAIL-SPECIFIC PROTEASE"/>
    <property type="match status" value="1"/>
</dbReference>
<gene>
    <name evidence="8" type="ORF">K5I29_12105</name>
</gene>
<keyword evidence="6" id="KW-1133">Transmembrane helix</keyword>
<evidence type="ECO:0000256" key="4">
    <source>
        <dbReference type="ARBA" id="ARBA00022825"/>
    </source>
</evidence>
<evidence type="ECO:0000256" key="1">
    <source>
        <dbReference type="ARBA" id="ARBA00009179"/>
    </source>
</evidence>
<protein>
    <submittedName>
        <fullName evidence="8">S41 family peptidase</fullName>
    </submittedName>
</protein>
<keyword evidence="9" id="KW-1185">Reference proteome</keyword>
<keyword evidence="3 5" id="KW-0378">Hydrolase</keyword>
<proteinExistence type="inferred from homology"/>
<dbReference type="Gene3D" id="3.90.226.10">
    <property type="entry name" value="2-enoyl-CoA Hydratase, Chain A, domain 1"/>
    <property type="match status" value="1"/>
</dbReference>
<keyword evidence="6" id="KW-0812">Transmembrane</keyword>
<dbReference type="Pfam" id="PF03572">
    <property type="entry name" value="Peptidase_S41"/>
    <property type="match status" value="1"/>
</dbReference>
<evidence type="ECO:0000313" key="8">
    <source>
        <dbReference type="EMBL" id="UYW01186.1"/>
    </source>
</evidence>
<dbReference type="InterPro" id="IPR001478">
    <property type="entry name" value="PDZ"/>
</dbReference>
<feature type="transmembrane region" description="Helical" evidence="6">
    <location>
        <begin position="7"/>
        <end position="27"/>
    </location>
</feature>
<dbReference type="RefSeq" id="WP_264433604.1">
    <property type="nucleotide sequence ID" value="NZ_CP081495.1"/>
</dbReference>
<dbReference type="Gene3D" id="3.30.750.44">
    <property type="match status" value="1"/>
</dbReference>
<evidence type="ECO:0000259" key="7">
    <source>
        <dbReference type="SMART" id="SM00245"/>
    </source>
</evidence>
<dbReference type="PANTHER" id="PTHR32060:SF30">
    <property type="entry name" value="CARBOXY-TERMINAL PROCESSING PROTEASE CTPA"/>
    <property type="match status" value="1"/>
</dbReference>
<evidence type="ECO:0000256" key="5">
    <source>
        <dbReference type="RuleBase" id="RU004404"/>
    </source>
</evidence>
<dbReference type="InterPro" id="IPR005151">
    <property type="entry name" value="Tail-specific_protease"/>
</dbReference>
<dbReference type="InterPro" id="IPR004447">
    <property type="entry name" value="Peptidase_S41A"/>
</dbReference>
<dbReference type="Proteomes" id="UP001163328">
    <property type="component" value="Chromosome"/>
</dbReference>
<reference evidence="8" key="1">
    <citation type="submission" date="2021-08" db="EMBL/GenBank/DDBJ databases">
        <title>Flavobacterium sp. strain CC-SYL302.</title>
        <authorList>
            <person name="Lin S.-Y."/>
            <person name="Lee T.-H."/>
            <person name="Young C.-C."/>
        </authorList>
    </citation>
    <scope>NUCLEOTIDE SEQUENCE</scope>
    <source>
        <strain evidence="8">CC-SYL302</strain>
    </source>
</reference>
<evidence type="ECO:0000256" key="2">
    <source>
        <dbReference type="ARBA" id="ARBA00022670"/>
    </source>
</evidence>
<feature type="domain" description="Tail specific protease" evidence="7">
    <location>
        <begin position="174"/>
        <end position="364"/>
    </location>
</feature>
<evidence type="ECO:0000256" key="3">
    <source>
        <dbReference type="ARBA" id="ARBA00022801"/>
    </source>
</evidence>